<feature type="transmembrane region" description="Helical" evidence="6">
    <location>
        <begin position="68"/>
        <end position="84"/>
    </location>
</feature>
<feature type="transmembrane region" description="Helical" evidence="6">
    <location>
        <begin position="40"/>
        <end position="61"/>
    </location>
</feature>
<reference evidence="8" key="1">
    <citation type="submission" date="2020-07" db="EMBL/GenBank/DDBJ databases">
        <title>Multicomponent nature underlies the extraordinary mechanical properties of spider dragline silk.</title>
        <authorList>
            <person name="Kono N."/>
            <person name="Nakamura H."/>
            <person name="Mori M."/>
            <person name="Yoshida Y."/>
            <person name="Ohtoshi R."/>
            <person name="Malay A.D."/>
            <person name="Moran D.A.P."/>
            <person name="Tomita M."/>
            <person name="Numata K."/>
            <person name="Arakawa K."/>
        </authorList>
    </citation>
    <scope>NUCLEOTIDE SEQUENCE</scope>
</reference>
<dbReference type="InterPro" id="IPR020846">
    <property type="entry name" value="MFS_dom"/>
</dbReference>
<dbReference type="GO" id="GO:0061513">
    <property type="term" value="F:glucose 6-phosphate:phosphate antiporter activity"/>
    <property type="evidence" value="ECO:0007669"/>
    <property type="project" value="TreeGrafter"/>
</dbReference>
<feature type="transmembrane region" description="Helical" evidence="6">
    <location>
        <begin position="394"/>
        <end position="413"/>
    </location>
</feature>
<dbReference type="InterPro" id="IPR036259">
    <property type="entry name" value="MFS_trans_sf"/>
</dbReference>
<feature type="domain" description="Major facilitator superfamily (MFS) profile" evidence="7">
    <location>
        <begin position="4"/>
        <end position="417"/>
    </location>
</feature>
<dbReference type="InterPro" id="IPR000849">
    <property type="entry name" value="Sugar_P_transporter"/>
</dbReference>
<dbReference type="AlphaFoldDB" id="A0A8X6HSX4"/>
<feature type="transmembrane region" description="Helical" evidence="6">
    <location>
        <begin position="297"/>
        <end position="317"/>
    </location>
</feature>
<evidence type="ECO:0000256" key="5">
    <source>
        <dbReference type="ARBA" id="ARBA00023136"/>
    </source>
</evidence>
<evidence type="ECO:0000256" key="2">
    <source>
        <dbReference type="ARBA" id="ARBA00009598"/>
    </source>
</evidence>
<proteinExistence type="inferred from homology"/>
<evidence type="ECO:0000256" key="1">
    <source>
        <dbReference type="ARBA" id="ARBA00004127"/>
    </source>
</evidence>
<dbReference type="OrthoDB" id="3639251at2759"/>
<dbReference type="GO" id="GO:0005789">
    <property type="term" value="C:endoplasmic reticulum membrane"/>
    <property type="evidence" value="ECO:0007669"/>
    <property type="project" value="TreeGrafter"/>
</dbReference>
<comment type="similarity">
    <text evidence="2">Belongs to the major facilitator superfamily. Organophosphate:Pi antiporter (OPA) (TC 2.A.1.4) family.</text>
</comment>
<keyword evidence="5 6" id="KW-0472">Membrane</keyword>
<dbReference type="EMBL" id="BMAO01019196">
    <property type="protein sequence ID" value="GFR28998.1"/>
    <property type="molecule type" value="Genomic_DNA"/>
</dbReference>
<evidence type="ECO:0000256" key="4">
    <source>
        <dbReference type="ARBA" id="ARBA00022989"/>
    </source>
</evidence>
<organism evidence="8 9">
    <name type="scientific">Trichonephila clavata</name>
    <name type="common">Joro spider</name>
    <name type="synonym">Nephila clavata</name>
    <dbReference type="NCBI Taxonomy" id="2740835"/>
    <lineage>
        <taxon>Eukaryota</taxon>
        <taxon>Metazoa</taxon>
        <taxon>Ecdysozoa</taxon>
        <taxon>Arthropoda</taxon>
        <taxon>Chelicerata</taxon>
        <taxon>Arachnida</taxon>
        <taxon>Araneae</taxon>
        <taxon>Araneomorphae</taxon>
        <taxon>Entelegynae</taxon>
        <taxon>Araneoidea</taxon>
        <taxon>Nephilidae</taxon>
        <taxon>Trichonephila</taxon>
    </lineage>
</organism>
<evidence type="ECO:0000256" key="3">
    <source>
        <dbReference type="ARBA" id="ARBA00022692"/>
    </source>
</evidence>
<dbReference type="SUPFAM" id="SSF103473">
    <property type="entry name" value="MFS general substrate transporter"/>
    <property type="match status" value="1"/>
</dbReference>
<comment type="subcellular location">
    <subcellularLocation>
        <location evidence="1">Endomembrane system</location>
        <topology evidence="1">Multi-pass membrane protein</topology>
    </subcellularLocation>
</comment>
<dbReference type="PIRSF" id="PIRSF002808">
    <property type="entry name" value="Hexose_phosphate_transp"/>
    <property type="match status" value="1"/>
</dbReference>
<accession>A0A8X6HSX4</accession>
<gene>
    <name evidence="8" type="primary">SLC37A4</name>
    <name evidence="8" type="ORF">TNCT_290161</name>
</gene>
<evidence type="ECO:0000313" key="8">
    <source>
        <dbReference type="EMBL" id="GFR28998.1"/>
    </source>
</evidence>
<dbReference type="Gene3D" id="1.20.1250.20">
    <property type="entry name" value="MFS general substrate transporter like domains"/>
    <property type="match status" value="2"/>
</dbReference>
<dbReference type="PANTHER" id="PTHR43826:SF3">
    <property type="entry name" value="GLUCOSE-6-PHOSPHATE EXCHANGER SLC37A4"/>
    <property type="match status" value="1"/>
</dbReference>
<feature type="transmembrane region" description="Helical" evidence="6">
    <location>
        <begin position="157"/>
        <end position="177"/>
    </location>
</feature>
<keyword evidence="9" id="KW-1185">Reference proteome</keyword>
<dbReference type="InterPro" id="IPR011701">
    <property type="entry name" value="MFS"/>
</dbReference>
<sequence>MEGVFVALFLCFASYSYNRKSVSLVTPQLIGDGLDPSHAGLIISCQNAAFAVSKFFVGVLSDRTNPRILFATGLLISGVATLLFSSSSSLSIFCALWFLNGLAQGCGWPSCAKIIRQKASPSRFGTMWSLLSSGNNFSGCLSPILSVYLVTTYGWRTSVFTAGATSIVLGFVSLFALRGISKIEPRRDKSTTIKSTDSVSDGSASTSTFADLLKDPFLWLVSAGLLVVFCARTTMVDWGQLYLMKERKRTQHDGSVFTSSLESGGFLGRITAGYLTDHLIQRQAMKSDPSKRYSTSSCRLAVALFFMISNVIIIQAIQSTITESSSLAVIMSFGFVLGTTLYGPITVFGIVASESAPAHLSGSAHAVASLAGNVGAMISGFPFCYIAKQYNWSVVFFILKVATSAVVILILCCRNLQPKLSRRQKED</sequence>
<dbReference type="Proteomes" id="UP000887116">
    <property type="component" value="Unassembled WGS sequence"/>
</dbReference>
<dbReference type="Pfam" id="PF07690">
    <property type="entry name" value="MFS_1"/>
    <property type="match status" value="1"/>
</dbReference>
<feature type="transmembrane region" description="Helical" evidence="6">
    <location>
        <begin position="217"/>
        <end position="236"/>
    </location>
</feature>
<evidence type="ECO:0000256" key="6">
    <source>
        <dbReference type="SAM" id="Phobius"/>
    </source>
</evidence>
<feature type="transmembrane region" description="Helical" evidence="6">
    <location>
        <begin position="329"/>
        <end position="352"/>
    </location>
</feature>
<feature type="transmembrane region" description="Helical" evidence="6">
    <location>
        <begin position="128"/>
        <end position="151"/>
    </location>
</feature>
<dbReference type="PROSITE" id="PS50850">
    <property type="entry name" value="MFS"/>
    <property type="match status" value="1"/>
</dbReference>
<dbReference type="InterPro" id="IPR051337">
    <property type="entry name" value="OPA_Antiporter"/>
</dbReference>
<dbReference type="PANTHER" id="PTHR43826">
    <property type="entry name" value="GLUCOSE-6-PHOSPHATE EXCHANGER SLC37A4"/>
    <property type="match status" value="1"/>
</dbReference>
<evidence type="ECO:0000313" key="9">
    <source>
        <dbReference type="Proteomes" id="UP000887116"/>
    </source>
</evidence>
<protein>
    <submittedName>
        <fullName evidence="8">Glucose-6-phosphate exchanger SLC37A4</fullName>
    </submittedName>
</protein>
<name>A0A8X6HSX4_TRICU</name>
<keyword evidence="4 6" id="KW-1133">Transmembrane helix</keyword>
<evidence type="ECO:0000259" key="7">
    <source>
        <dbReference type="PROSITE" id="PS50850"/>
    </source>
</evidence>
<keyword evidence="3 6" id="KW-0812">Transmembrane</keyword>
<dbReference type="GO" id="GO:0035435">
    <property type="term" value="P:phosphate ion transmembrane transport"/>
    <property type="evidence" value="ECO:0007669"/>
    <property type="project" value="TreeGrafter"/>
</dbReference>
<feature type="transmembrane region" description="Helical" evidence="6">
    <location>
        <begin position="364"/>
        <end position="388"/>
    </location>
</feature>
<comment type="caution">
    <text evidence="8">The sequence shown here is derived from an EMBL/GenBank/DDBJ whole genome shotgun (WGS) entry which is preliminary data.</text>
</comment>